<dbReference type="Gene3D" id="3.40.50.300">
    <property type="entry name" value="P-loop containing nucleotide triphosphate hydrolases"/>
    <property type="match status" value="1"/>
</dbReference>
<proteinExistence type="predicted"/>
<evidence type="ECO:0000313" key="1">
    <source>
        <dbReference type="EMBL" id="MPM81118.1"/>
    </source>
</evidence>
<reference evidence="1" key="1">
    <citation type="submission" date="2019-08" db="EMBL/GenBank/DDBJ databases">
        <authorList>
            <person name="Kucharzyk K."/>
            <person name="Murdoch R.W."/>
            <person name="Higgins S."/>
            <person name="Loffler F."/>
        </authorList>
    </citation>
    <scope>NUCLEOTIDE SEQUENCE</scope>
</reference>
<protein>
    <recommendedName>
        <fullName evidence="2">Response regulatory domain-containing protein</fullName>
    </recommendedName>
</protein>
<dbReference type="InterPro" id="IPR027417">
    <property type="entry name" value="P-loop_NTPase"/>
</dbReference>
<dbReference type="AlphaFoldDB" id="A0A645CW93"/>
<evidence type="ECO:0008006" key="2">
    <source>
        <dbReference type="Google" id="ProtNLM"/>
    </source>
</evidence>
<dbReference type="EMBL" id="VSSQ01030556">
    <property type="protein sequence ID" value="MPM81118.1"/>
    <property type="molecule type" value="Genomic_DNA"/>
</dbReference>
<organism evidence="1">
    <name type="scientific">bioreactor metagenome</name>
    <dbReference type="NCBI Taxonomy" id="1076179"/>
    <lineage>
        <taxon>unclassified sequences</taxon>
        <taxon>metagenomes</taxon>
        <taxon>ecological metagenomes</taxon>
    </lineage>
</organism>
<dbReference type="SUPFAM" id="SSF52540">
    <property type="entry name" value="P-loop containing nucleoside triphosphate hydrolases"/>
    <property type="match status" value="1"/>
</dbReference>
<comment type="caution">
    <text evidence="1">The sequence shown here is derived from an EMBL/GenBank/DDBJ whole genome shotgun (WGS) entry which is preliminary data.</text>
</comment>
<sequence>MAVGAGQQPASMRAALRSGAQDFLDVNDSLETAQQALSAMLNRRVVPPAGMALAPVTALVSARAGMGCSVLAAHLAWYLQMQLARAQSPAGAAADGSEVGASSLRAGAMSGDDERALEALLIEVSQPGGDCAIYLNTPGEFRFADALHQRQRMDRRMAQIALARHASGLRMLTQTHASLAGKGAQSAQDEQAVSGQCADLLQRLRTYFRHLLLDMGACDAQRPQSIDMLLAARDIWVVCDQSVASVVWTMELLQQFDACSIPRDRMRLIVGRHDARIDLSAEQLAQQLRLPLLAVIPERRRELAQQLNQGELLHPRQTREPFVQAVSRLASGLLAGHHPELVQDSASSASAWARLLARMTRH</sequence>
<gene>
    <name evidence="1" type="ORF">SDC9_128170</name>
</gene>
<accession>A0A645CW93</accession>
<name>A0A645CW93_9ZZZZ</name>